<dbReference type="InterPro" id="IPR000943">
    <property type="entry name" value="RNA_pol_sigma70"/>
</dbReference>
<evidence type="ECO:0000256" key="3">
    <source>
        <dbReference type="ARBA" id="ARBA00023082"/>
    </source>
</evidence>
<feature type="domain" description="RNA polymerase sigma-70" evidence="9">
    <location>
        <begin position="438"/>
        <end position="464"/>
    </location>
</feature>
<dbReference type="Pfam" id="PF04539">
    <property type="entry name" value="Sigma70_r3"/>
    <property type="match status" value="1"/>
</dbReference>
<dbReference type="InterPro" id="IPR007627">
    <property type="entry name" value="RNA_pol_sigma70_r2"/>
</dbReference>
<dbReference type="Pfam" id="PF04542">
    <property type="entry name" value="Sigma70_r2"/>
    <property type="match status" value="1"/>
</dbReference>
<reference evidence="10" key="1">
    <citation type="submission" date="2021-01" db="EMBL/GenBank/DDBJ databases">
        <authorList>
            <person name="Corre E."/>
            <person name="Pelletier E."/>
            <person name="Niang G."/>
            <person name="Scheremetjew M."/>
            <person name="Finn R."/>
            <person name="Kale V."/>
            <person name="Holt S."/>
            <person name="Cochrane G."/>
            <person name="Meng A."/>
            <person name="Brown T."/>
            <person name="Cohen L."/>
        </authorList>
    </citation>
    <scope>NUCLEOTIDE SEQUENCE</scope>
    <source>
        <strain evidence="10">Pop2</strain>
    </source>
</reference>
<dbReference type="InterPro" id="IPR050239">
    <property type="entry name" value="Sigma-70_RNA_pol_init_factors"/>
</dbReference>
<accession>A0A6U3P0N0</accession>
<feature type="region of interest" description="Disordered" evidence="6">
    <location>
        <begin position="80"/>
        <end position="162"/>
    </location>
</feature>
<name>A0A6U3P0N0_9STRA</name>
<comment type="similarity">
    <text evidence="1">Belongs to the sigma-70 factor family.</text>
</comment>
<evidence type="ECO:0000256" key="7">
    <source>
        <dbReference type="SAM" id="SignalP"/>
    </source>
</evidence>
<feature type="signal peptide" evidence="7">
    <location>
        <begin position="1"/>
        <end position="22"/>
    </location>
</feature>
<dbReference type="PANTHER" id="PTHR30603">
    <property type="entry name" value="RNA POLYMERASE SIGMA FACTOR RPO"/>
    <property type="match status" value="1"/>
</dbReference>
<dbReference type="CDD" id="cd06171">
    <property type="entry name" value="Sigma70_r4"/>
    <property type="match status" value="1"/>
</dbReference>
<dbReference type="InterPro" id="IPR036388">
    <property type="entry name" value="WH-like_DNA-bd_sf"/>
</dbReference>
<dbReference type="SUPFAM" id="SSF88946">
    <property type="entry name" value="Sigma2 domain of RNA polymerase sigma factors"/>
    <property type="match status" value="1"/>
</dbReference>
<sequence>MRSFVVAAAFVVTFDVNSVVYGFSACAQHTCSKRSRSCLLMSTQIDAYTPITSQNENSFPTTRIEIESFSDKIENDGVVEVLSKKPSPPRIKKSPTASRAASPSVGSGDGKGHKRRRIPKKLTFSGNNNSSGSNNRSPSPSLLRTKKSTKESSSRSDLLTREEEVELTSAIRTLKSVVRIRDDLGAELSIDGGATMGEPLEADWAEACSLSVAQLRRTLHFGQEARTRLVSANVGLIMNIARRHYYALKRSVHSGKGGIGTILTLQDMVQEGNLGLMEAAERFDPARGFRFSTYAAWWIRQRILQSIADYSRVIRLPVHVHSTLRTINRTRKEMEKEIGRPPSMPELAHKLEMPLEKLTFYADTSRNVLSLESSLNNDAVDDARTLGDRIASDAPTPEEDAEVDSLRQEIRAVIDGLGNKERDVLVSRFGLDDGSPKTVEQTAKRLGISRDRVRNVEARALNKLRHPQRNYRLKEYVGGDNDVNDSNRELSPESIWSF</sequence>
<proteinExistence type="inferred from homology"/>
<dbReference type="Gene3D" id="1.20.120.1810">
    <property type="match status" value="1"/>
</dbReference>
<dbReference type="PROSITE" id="PS51257">
    <property type="entry name" value="PROKAR_LIPOPROTEIN"/>
    <property type="match status" value="1"/>
</dbReference>
<dbReference type="GO" id="GO:0006352">
    <property type="term" value="P:DNA-templated transcription initiation"/>
    <property type="evidence" value="ECO:0007669"/>
    <property type="project" value="InterPro"/>
</dbReference>
<organism evidence="10">
    <name type="scientific">Ditylum brightwellii</name>
    <dbReference type="NCBI Taxonomy" id="49249"/>
    <lineage>
        <taxon>Eukaryota</taxon>
        <taxon>Sar</taxon>
        <taxon>Stramenopiles</taxon>
        <taxon>Ochrophyta</taxon>
        <taxon>Bacillariophyta</taxon>
        <taxon>Mediophyceae</taxon>
        <taxon>Lithodesmiophycidae</taxon>
        <taxon>Lithodesmiales</taxon>
        <taxon>Lithodesmiaceae</taxon>
        <taxon>Ditylum</taxon>
    </lineage>
</organism>
<dbReference type="InterPro" id="IPR014284">
    <property type="entry name" value="RNA_pol_sigma-70_dom"/>
</dbReference>
<dbReference type="PROSITE" id="PS00716">
    <property type="entry name" value="SIGMA70_2"/>
    <property type="match status" value="1"/>
</dbReference>
<keyword evidence="7" id="KW-0732">Signal</keyword>
<feature type="region of interest" description="Disordered" evidence="6">
    <location>
        <begin position="477"/>
        <end position="498"/>
    </location>
</feature>
<keyword evidence="5" id="KW-0804">Transcription</keyword>
<dbReference type="Gene3D" id="1.10.10.10">
    <property type="entry name" value="Winged helix-like DNA-binding domain superfamily/Winged helix DNA-binding domain"/>
    <property type="match status" value="2"/>
</dbReference>
<dbReference type="InterPro" id="IPR013324">
    <property type="entry name" value="RNA_pol_sigma_r3/r4-like"/>
</dbReference>
<feature type="compositionally biased region" description="Polar residues" evidence="6">
    <location>
        <begin position="96"/>
        <end position="105"/>
    </location>
</feature>
<keyword evidence="4" id="KW-0238">DNA-binding</keyword>
<dbReference type="InterPro" id="IPR007630">
    <property type="entry name" value="RNA_pol_sigma70_r4"/>
</dbReference>
<dbReference type="PRINTS" id="PR00046">
    <property type="entry name" value="SIGMA70FCT"/>
</dbReference>
<feature type="domain" description="RNA polymerase sigma-70" evidence="8">
    <location>
        <begin position="267"/>
        <end position="280"/>
    </location>
</feature>
<dbReference type="InterPro" id="IPR007624">
    <property type="entry name" value="RNA_pol_sigma70_r3"/>
</dbReference>
<feature type="chain" id="PRO_5030160050" description="RNA polymerase sigma-70 domain-containing protein" evidence="7">
    <location>
        <begin position="23"/>
        <end position="498"/>
    </location>
</feature>
<dbReference type="InterPro" id="IPR013325">
    <property type="entry name" value="RNA_pol_sigma_r2"/>
</dbReference>
<keyword evidence="2" id="KW-0805">Transcription regulation</keyword>
<dbReference type="EMBL" id="HBGN01003460">
    <property type="protein sequence ID" value="CAD9315873.1"/>
    <property type="molecule type" value="Transcribed_RNA"/>
</dbReference>
<feature type="compositionally biased region" description="Basic and acidic residues" evidence="6">
    <location>
        <begin position="148"/>
        <end position="162"/>
    </location>
</feature>
<dbReference type="GO" id="GO:0003677">
    <property type="term" value="F:DNA binding"/>
    <property type="evidence" value="ECO:0007669"/>
    <property type="project" value="UniProtKB-KW"/>
</dbReference>
<dbReference type="NCBIfam" id="TIGR02937">
    <property type="entry name" value="sigma70-ECF"/>
    <property type="match status" value="1"/>
</dbReference>
<evidence type="ECO:0000256" key="6">
    <source>
        <dbReference type="SAM" id="MobiDB-lite"/>
    </source>
</evidence>
<feature type="compositionally biased region" description="Low complexity" evidence="6">
    <location>
        <begin position="125"/>
        <end position="143"/>
    </location>
</feature>
<dbReference type="AlphaFoldDB" id="A0A6U3P0N0"/>
<evidence type="ECO:0000256" key="1">
    <source>
        <dbReference type="ARBA" id="ARBA00007788"/>
    </source>
</evidence>
<evidence type="ECO:0000256" key="2">
    <source>
        <dbReference type="ARBA" id="ARBA00023015"/>
    </source>
</evidence>
<dbReference type="PROSITE" id="PS00715">
    <property type="entry name" value="SIGMA70_1"/>
    <property type="match status" value="1"/>
</dbReference>
<protein>
    <recommendedName>
        <fullName evidence="8 9">RNA polymerase sigma-70 domain-containing protein</fullName>
    </recommendedName>
</protein>
<dbReference type="SUPFAM" id="SSF88659">
    <property type="entry name" value="Sigma3 and sigma4 domains of RNA polymerase sigma factors"/>
    <property type="match status" value="2"/>
</dbReference>
<keyword evidence="3" id="KW-0731">Sigma factor</keyword>
<evidence type="ECO:0000259" key="9">
    <source>
        <dbReference type="PROSITE" id="PS00716"/>
    </source>
</evidence>
<evidence type="ECO:0000313" key="10">
    <source>
        <dbReference type="EMBL" id="CAD9315873.1"/>
    </source>
</evidence>
<evidence type="ECO:0000256" key="4">
    <source>
        <dbReference type="ARBA" id="ARBA00023125"/>
    </source>
</evidence>
<dbReference type="Pfam" id="PF04545">
    <property type="entry name" value="Sigma70_r4"/>
    <property type="match status" value="1"/>
</dbReference>
<evidence type="ECO:0000256" key="5">
    <source>
        <dbReference type="ARBA" id="ARBA00023163"/>
    </source>
</evidence>
<dbReference type="PANTHER" id="PTHR30603:SF47">
    <property type="entry name" value="RNA POLYMERASE SIGMA FACTOR SIGD, CHLOROPLASTIC"/>
    <property type="match status" value="1"/>
</dbReference>
<dbReference type="GO" id="GO:0016987">
    <property type="term" value="F:sigma factor activity"/>
    <property type="evidence" value="ECO:0007669"/>
    <property type="project" value="UniProtKB-KW"/>
</dbReference>
<gene>
    <name evidence="10" type="ORF">DBRI1063_LOCUS2280</name>
</gene>
<evidence type="ECO:0000259" key="8">
    <source>
        <dbReference type="PROSITE" id="PS00715"/>
    </source>
</evidence>